<dbReference type="GO" id="GO:0005868">
    <property type="term" value="C:cytoplasmic dynein complex"/>
    <property type="evidence" value="ECO:0007669"/>
    <property type="project" value="TreeGrafter"/>
</dbReference>
<dbReference type="PANTHER" id="PTHR21255">
    <property type="entry name" value="T-COMPLEX-ASSOCIATED-TESTIS-EXPRESSED 1/ DYNEIN LIGHT CHAIN"/>
    <property type="match status" value="1"/>
</dbReference>
<protein>
    <recommendedName>
        <fullName evidence="3">Tctex-1 family protein</fullName>
    </recommendedName>
</protein>
<dbReference type="Pfam" id="PF03645">
    <property type="entry name" value="Tctex-1"/>
    <property type="match status" value="1"/>
</dbReference>
<evidence type="ECO:0008006" key="3">
    <source>
        <dbReference type="Google" id="ProtNLM"/>
    </source>
</evidence>
<dbReference type="OrthoDB" id="10248487at2759"/>
<dbReference type="GO" id="GO:0007018">
    <property type="term" value="P:microtubule-based movement"/>
    <property type="evidence" value="ECO:0007669"/>
    <property type="project" value="TreeGrafter"/>
</dbReference>
<dbReference type="GO" id="GO:0005737">
    <property type="term" value="C:cytoplasm"/>
    <property type="evidence" value="ECO:0007669"/>
    <property type="project" value="TreeGrafter"/>
</dbReference>
<accession>A0A132NQ57</accession>
<comment type="caution">
    <text evidence="1">The sequence shown here is derived from an EMBL/GenBank/DDBJ whole genome shotgun (WGS) entry which is preliminary data.</text>
</comment>
<name>A0A132NQ57_GIAIN</name>
<dbReference type="InterPro" id="IPR005334">
    <property type="entry name" value="Tctex-1-like"/>
</dbReference>
<dbReference type="AlphaFoldDB" id="A0A132NQ57"/>
<sequence>MGDNRLSVENTYQLGPEEPLTRLSIRPLVQKALQKQFLNWTYDAKAGASKSRDTCAMIQNYINDSAVVPPRYKVMVQVFIVPLKGQGVRLATRSVWEPSTDNLVSETFNGRDYAATALVFYTYNE</sequence>
<reference evidence="1 2" key="1">
    <citation type="journal article" date="2015" name="Mol. Biochem. Parasitol.">
        <title>Identification of polymorphic genes for use in assemblage B genotyping assays through comparative genomics of multiple assemblage B Giardia duodenalis isolates.</title>
        <authorList>
            <person name="Wielinga C."/>
            <person name="Thompson R.C."/>
            <person name="Monis P."/>
            <person name="Ryan U."/>
        </authorList>
    </citation>
    <scope>NUCLEOTIDE SEQUENCE [LARGE SCALE GENOMIC DNA]</scope>
    <source>
        <strain evidence="1 2">BAH15c1</strain>
    </source>
</reference>
<dbReference type="GO" id="GO:0045505">
    <property type="term" value="F:dynein intermediate chain binding"/>
    <property type="evidence" value="ECO:0007669"/>
    <property type="project" value="TreeGrafter"/>
</dbReference>
<dbReference type="Gene3D" id="3.30.1140.40">
    <property type="entry name" value="Tctex-1"/>
    <property type="match status" value="1"/>
</dbReference>
<dbReference type="PANTHER" id="PTHR21255:SF7">
    <property type="entry name" value="DYNEIN LIGHT CHAIN TCTEX-TYPE PROTEIN 2B"/>
    <property type="match status" value="1"/>
</dbReference>
<organism evidence="1 2">
    <name type="scientific">Giardia duodenalis assemblage B</name>
    <dbReference type="NCBI Taxonomy" id="1394984"/>
    <lineage>
        <taxon>Eukaryota</taxon>
        <taxon>Metamonada</taxon>
        <taxon>Diplomonadida</taxon>
        <taxon>Hexamitidae</taxon>
        <taxon>Giardiinae</taxon>
        <taxon>Giardia</taxon>
    </lineage>
</organism>
<dbReference type="EMBL" id="JXTI01000133">
    <property type="protein sequence ID" value="KWX12160.1"/>
    <property type="molecule type" value="Genomic_DNA"/>
</dbReference>
<dbReference type="InterPro" id="IPR038586">
    <property type="entry name" value="Tctex-1-like_sf"/>
</dbReference>
<evidence type="ECO:0000313" key="2">
    <source>
        <dbReference type="Proteomes" id="UP000070089"/>
    </source>
</evidence>
<proteinExistence type="predicted"/>
<evidence type="ECO:0000313" key="1">
    <source>
        <dbReference type="EMBL" id="KWX12160.1"/>
    </source>
</evidence>
<dbReference type="CDD" id="cd21451">
    <property type="entry name" value="DLC-like_TCTEX1D"/>
    <property type="match status" value="1"/>
</dbReference>
<dbReference type="Proteomes" id="UP000070089">
    <property type="component" value="Unassembled WGS sequence"/>
</dbReference>
<gene>
    <name evidence="1" type="ORF">QR46_3890</name>
</gene>
<dbReference type="VEuPathDB" id="GiardiaDB:QR46_3890"/>